<name>A0A7T9DKR2_9ARCH</name>
<proteinExistence type="predicted"/>
<gene>
    <name evidence="1" type="ORF">IPJ89_02655</name>
</gene>
<dbReference type="Proteomes" id="UP000596004">
    <property type="component" value="Chromosome"/>
</dbReference>
<accession>A0A7T9DKR2</accession>
<dbReference type="EMBL" id="CP064981">
    <property type="protein sequence ID" value="QQR93115.1"/>
    <property type="molecule type" value="Genomic_DNA"/>
</dbReference>
<reference evidence="1" key="1">
    <citation type="submission" date="2020-11" db="EMBL/GenBank/DDBJ databases">
        <title>Connecting structure to function with the recovery of over 1000 high-quality activated sludge metagenome-assembled genomes encoding full-length rRNA genes using long-read sequencing.</title>
        <authorList>
            <person name="Singleton C.M."/>
            <person name="Petriglieri F."/>
            <person name="Kristensen J.M."/>
            <person name="Kirkegaard R.H."/>
            <person name="Michaelsen T.Y."/>
            <person name="Andersen M.H."/>
            <person name="Karst S.M."/>
            <person name="Dueholm M.S."/>
            <person name="Nielsen P.H."/>
            <person name="Albertsen M."/>
        </authorList>
    </citation>
    <scope>NUCLEOTIDE SEQUENCE</scope>
    <source>
        <strain evidence="1">Fred_18-Q3-R57-64_BAT3C.431</strain>
    </source>
</reference>
<protein>
    <submittedName>
        <fullName evidence="1">Uncharacterized protein</fullName>
    </submittedName>
</protein>
<dbReference type="AlphaFoldDB" id="A0A7T9DKR2"/>
<organism evidence="1">
    <name type="scientific">Candidatus Iainarchaeum sp</name>
    <dbReference type="NCBI Taxonomy" id="3101447"/>
    <lineage>
        <taxon>Archaea</taxon>
        <taxon>Candidatus Iainarchaeota</taxon>
        <taxon>Candidatus Iainarchaeia</taxon>
        <taxon>Candidatus Iainarchaeales</taxon>
        <taxon>Candidatus Iainarchaeaceae</taxon>
        <taxon>Candidatus Iainarchaeum</taxon>
    </lineage>
</organism>
<evidence type="ECO:0000313" key="1">
    <source>
        <dbReference type="EMBL" id="QQR93115.1"/>
    </source>
</evidence>
<sequence length="154" mass="16999">MYEKFNYSPDRAATPSDAITAWQLSYGVDWERSLSSGTESLRTIFYTPAGENYAIQSTTDYAKFLSANYPSPSNIVPLDGISSMPYNNPSLFVDSLQDLFDLVGDRKVCISDSGVKARFFWNPETIYKQTSQTSIHAITQGLVAGQTCLGPPSQ</sequence>